<evidence type="ECO:0000313" key="3">
    <source>
        <dbReference type="Proteomes" id="UP000468388"/>
    </source>
</evidence>
<proteinExistence type="predicted"/>
<feature type="chain" id="PRO_5026986450" evidence="1">
    <location>
        <begin position="20"/>
        <end position="553"/>
    </location>
</feature>
<dbReference type="SUPFAM" id="SSF48452">
    <property type="entry name" value="TPR-like"/>
    <property type="match status" value="1"/>
</dbReference>
<organism evidence="2 3">
    <name type="scientific">Chitinophaga oryziterrae</name>
    <dbReference type="NCBI Taxonomy" id="1031224"/>
    <lineage>
        <taxon>Bacteria</taxon>
        <taxon>Pseudomonadati</taxon>
        <taxon>Bacteroidota</taxon>
        <taxon>Chitinophagia</taxon>
        <taxon>Chitinophagales</taxon>
        <taxon>Chitinophagaceae</taxon>
        <taxon>Chitinophaga</taxon>
    </lineage>
</organism>
<gene>
    <name evidence="2" type="ORF">GO495_00385</name>
</gene>
<sequence>MKKTLKNISCFMMLAVALAGCSKSQLEDKYNDPDKTTNPSIEKLFSGMMDNNRVRPQYWDIRTIVFVHTGVYSQVSTSLNESTVYQGNLTYQGQRWNDYYVPNNFTNNQGDVNSGSGPMAEYRTIMRLYNETPIESRLNVQVFTIAAKTLLLDQTSQMVDLFGDMPYTEAGSLDVSNTISNAKFQDQKALYDTIMAGLKDCADYFAGTALNTNAAASFSVQDYALHGSLDKWRRYANSLRLRLLMRTSFVDEATAKAAVQEMFATPLQYPLIDGANVGDNYSPANTDVMIMQPTVYTDNLGSAFSDLQAPMGAPDYMLNVAMSPANDPRIPFMFDKYGKKVGNTFVPNATYRAMPGDWGSSTQLDSLSYFATYDSTTFRFNSKLPGIMMTAAEVNFLKAEAVERWGITGPGALSAAQYYELGVRQAIAFIYYLYTTNSTKYEALNQPSTATVDAFMTQPTIAYTGTSQEKLEKIWVQKWLHFNILQATQAWSETRRTDYPKFQRVFVSTLPGFENAPNRFRYPLSETAYNTSYKDVQAKDTRDAKIFWDVPQP</sequence>
<dbReference type="AlphaFoldDB" id="A0A6N8J239"/>
<feature type="signal peptide" evidence="1">
    <location>
        <begin position="1"/>
        <end position="19"/>
    </location>
</feature>
<protein>
    <submittedName>
        <fullName evidence="2">SusD/RagB family nutrient-binding outer membrane lipoprotein</fullName>
    </submittedName>
</protein>
<comment type="caution">
    <text evidence="2">The sequence shown here is derived from an EMBL/GenBank/DDBJ whole genome shotgun (WGS) entry which is preliminary data.</text>
</comment>
<dbReference type="EMBL" id="WRXO01000001">
    <property type="protein sequence ID" value="MVT39024.1"/>
    <property type="molecule type" value="Genomic_DNA"/>
</dbReference>
<dbReference type="OrthoDB" id="9766256at2"/>
<dbReference type="RefSeq" id="WP_157297730.1">
    <property type="nucleotide sequence ID" value="NZ_BAAAZB010000005.1"/>
</dbReference>
<dbReference type="InterPro" id="IPR041662">
    <property type="entry name" value="SusD-like_2"/>
</dbReference>
<keyword evidence="2" id="KW-0449">Lipoprotein</keyword>
<keyword evidence="3" id="KW-1185">Reference proteome</keyword>
<evidence type="ECO:0000256" key="1">
    <source>
        <dbReference type="SAM" id="SignalP"/>
    </source>
</evidence>
<accession>A0A6N8J239</accession>
<keyword evidence="1" id="KW-0732">Signal</keyword>
<dbReference type="Gene3D" id="1.25.40.390">
    <property type="match status" value="1"/>
</dbReference>
<dbReference type="InterPro" id="IPR011990">
    <property type="entry name" value="TPR-like_helical_dom_sf"/>
</dbReference>
<dbReference type="Proteomes" id="UP000468388">
    <property type="component" value="Unassembled WGS sequence"/>
</dbReference>
<reference evidence="2 3" key="1">
    <citation type="submission" date="2019-12" db="EMBL/GenBank/DDBJ databases">
        <title>The draft genomic sequence of strain Chitinophaga oryziterrae JCM 16595.</title>
        <authorList>
            <person name="Zhang X."/>
        </authorList>
    </citation>
    <scope>NUCLEOTIDE SEQUENCE [LARGE SCALE GENOMIC DNA]</scope>
    <source>
        <strain evidence="2 3">JCM 16595</strain>
    </source>
</reference>
<dbReference type="PROSITE" id="PS51257">
    <property type="entry name" value="PROKAR_LIPOPROTEIN"/>
    <property type="match status" value="1"/>
</dbReference>
<dbReference type="Pfam" id="PF12771">
    <property type="entry name" value="SusD-like_2"/>
    <property type="match status" value="1"/>
</dbReference>
<name>A0A6N8J239_9BACT</name>
<evidence type="ECO:0000313" key="2">
    <source>
        <dbReference type="EMBL" id="MVT39024.1"/>
    </source>
</evidence>